<feature type="region of interest" description="Disordered" evidence="1">
    <location>
        <begin position="1"/>
        <end position="71"/>
    </location>
</feature>
<gene>
    <name evidence="2" type="ORF">NBEOAGPD_4111</name>
</gene>
<sequence>MPDQPTRDQQRMIADHEAARAAETEAKHGYGWPAEPEMSNEPLPISGETGGISVLQTGSGPEAASRRETDI</sequence>
<evidence type="ECO:0000256" key="1">
    <source>
        <dbReference type="SAM" id="MobiDB-lite"/>
    </source>
</evidence>
<keyword evidence="3" id="KW-1185">Reference proteome</keyword>
<organism evidence="2 3">
    <name type="scientific">Methylobacterium gregans</name>
    <dbReference type="NCBI Taxonomy" id="374424"/>
    <lineage>
        <taxon>Bacteria</taxon>
        <taxon>Pseudomonadati</taxon>
        <taxon>Pseudomonadota</taxon>
        <taxon>Alphaproteobacteria</taxon>
        <taxon>Hyphomicrobiales</taxon>
        <taxon>Methylobacteriaceae</taxon>
        <taxon>Methylobacterium</taxon>
    </lineage>
</organism>
<feature type="compositionally biased region" description="Basic and acidic residues" evidence="1">
    <location>
        <begin position="1"/>
        <end position="28"/>
    </location>
</feature>
<evidence type="ECO:0000313" key="3">
    <source>
        <dbReference type="Proteomes" id="UP001055108"/>
    </source>
</evidence>
<protein>
    <submittedName>
        <fullName evidence="2">Uncharacterized protein</fullName>
    </submittedName>
</protein>
<comment type="caution">
    <text evidence="2">The sequence shown here is derived from an EMBL/GenBank/DDBJ whole genome shotgun (WGS) entry which is preliminary data.</text>
</comment>
<evidence type="ECO:0000313" key="2">
    <source>
        <dbReference type="EMBL" id="GJD80868.1"/>
    </source>
</evidence>
<reference evidence="2" key="2">
    <citation type="submission" date="2021-08" db="EMBL/GenBank/DDBJ databases">
        <authorList>
            <person name="Tani A."/>
            <person name="Ola A."/>
            <person name="Ogura Y."/>
            <person name="Katsura K."/>
            <person name="Hayashi T."/>
        </authorList>
    </citation>
    <scope>NUCLEOTIDE SEQUENCE</scope>
    <source>
        <strain evidence="2">NBRC 103626</strain>
    </source>
</reference>
<dbReference type="EMBL" id="BPQM01000115">
    <property type="protein sequence ID" value="GJD80868.1"/>
    <property type="molecule type" value="Genomic_DNA"/>
</dbReference>
<reference evidence="2" key="1">
    <citation type="journal article" date="2016" name="Front. Microbiol.">
        <title>Genome Sequence of the Piezophilic, Mesophilic Sulfate-Reducing Bacterium Desulfovibrio indicus J2T.</title>
        <authorList>
            <person name="Cao J."/>
            <person name="Maignien L."/>
            <person name="Shao Z."/>
            <person name="Alain K."/>
            <person name="Jebbar M."/>
        </authorList>
    </citation>
    <scope>NUCLEOTIDE SEQUENCE</scope>
    <source>
        <strain evidence="2">NBRC 103626</strain>
    </source>
</reference>
<accession>A0AA37MEC7</accession>
<dbReference type="Proteomes" id="UP001055108">
    <property type="component" value="Unassembled WGS sequence"/>
</dbReference>
<dbReference type="AlphaFoldDB" id="A0AA37MEC7"/>
<name>A0AA37MEC7_9HYPH</name>
<proteinExistence type="predicted"/>